<reference evidence="3" key="2">
    <citation type="submission" date="2020-02" db="EMBL/GenBank/DDBJ databases">
        <authorList>
            <person name="Littmann E."/>
            <person name="Sorbara M."/>
        </authorList>
    </citation>
    <scope>NUCLEOTIDE SEQUENCE</scope>
    <source>
        <strain evidence="3">MSK.1.17</strain>
    </source>
</reference>
<keyword evidence="1" id="KW-1133">Transmembrane helix</keyword>
<dbReference type="RefSeq" id="WP_117558123.1">
    <property type="nucleotide sequence ID" value="NZ_CAXTHN010000073.1"/>
</dbReference>
<dbReference type="EMBL" id="JAKNGE010000005">
    <property type="protein sequence ID" value="MCG4744752.1"/>
    <property type="molecule type" value="Genomic_DNA"/>
</dbReference>
<evidence type="ECO:0000313" key="5">
    <source>
        <dbReference type="Proteomes" id="UP001299608"/>
    </source>
</evidence>
<gene>
    <name evidence="3" type="ORF">G5B36_11805</name>
    <name evidence="2" type="ORF">L0N08_04950</name>
</gene>
<keyword evidence="1" id="KW-0472">Membrane</keyword>
<proteinExistence type="predicted"/>
<name>A0AAW5BRZ3_9FIRM</name>
<dbReference type="Proteomes" id="UP001299608">
    <property type="component" value="Unassembled WGS sequence"/>
</dbReference>
<dbReference type="EMBL" id="JAAITT010000014">
    <property type="protein sequence ID" value="NSJ49387.1"/>
    <property type="molecule type" value="Genomic_DNA"/>
</dbReference>
<evidence type="ECO:0000313" key="2">
    <source>
        <dbReference type="EMBL" id="MCG4744752.1"/>
    </source>
</evidence>
<feature type="transmembrane region" description="Helical" evidence="1">
    <location>
        <begin position="163"/>
        <end position="182"/>
    </location>
</feature>
<accession>A0AAW5BRZ3</accession>
<comment type="caution">
    <text evidence="2">The sequence shown here is derived from an EMBL/GenBank/DDBJ whole genome shotgun (WGS) entry which is preliminary data.</text>
</comment>
<keyword evidence="1" id="KW-0812">Transmembrane</keyword>
<feature type="transmembrane region" description="Helical" evidence="1">
    <location>
        <begin position="82"/>
        <end position="107"/>
    </location>
</feature>
<organism evidence="2 5">
    <name type="scientific">Enterocloster aldenensis</name>
    <dbReference type="NCBI Taxonomy" id="358742"/>
    <lineage>
        <taxon>Bacteria</taxon>
        <taxon>Bacillati</taxon>
        <taxon>Bacillota</taxon>
        <taxon>Clostridia</taxon>
        <taxon>Lachnospirales</taxon>
        <taxon>Lachnospiraceae</taxon>
        <taxon>Enterocloster</taxon>
    </lineage>
</organism>
<sequence length="246" mass="25990">MSTEAAMTAGNRTSAAYYEKEYIPGIYKWGMITNTLGIILAFLPAMVISVVFGITPSFSMIVAGSTLQLMSGTLVSWLVDPIAMYPMLGMPGMFMSFLSGNISNLRLPALAAAQQGANVDAGTEKGNVIATIGIAVSNIVSLLLITGAVLGGSALLAKLPANVVTTLNYILPALFGGIFGQFFMKSRKLGVIAISLAVGLTILVNLHLFDWLPFAPYNIVVIVAVFGTMFVGKLMADKEVRNGENN</sequence>
<protein>
    <submittedName>
        <fullName evidence="2">Uncharacterized protein</fullName>
    </submittedName>
</protein>
<dbReference type="Proteomes" id="UP000669239">
    <property type="component" value="Unassembled WGS sequence"/>
</dbReference>
<keyword evidence="4" id="KW-1185">Reference proteome</keyword>
<feature type="transmembrane region" description="Helical" evidence="1">
    <location>
        <begin position="36"/>
        <end position="62"/>
    </location>
</feature>
<feature type="transmembrane region" description="Helical" evidence="1">
    <location>
        <begin position="189"/>
        <end position="209"/>
    </location>
</feature>
<reference evidence="3 4" key="1">
    <citation type="journal article" date="2020" name="Cell Host Microbe">
        <title>Functional and Genomic Variation between Human-Derived Isolates of Lachnospiraceae Reveals Inter- and Intra-Species Diversity.</title>
        <authorList>
            <person name="Sorbara M.T."/>
            <person name="Littmann E.R."/>
            <person name="Fontana E."/>
            <person name="Moody T.U."/>
            <person name="Kohout C.E."/>
            <person name="Gjonbalaj M."/>
            <person name="Eaton V."/>
            <person name="Seok R."/>
            <person name="Leiner I.M."/>
            <person name="Pamer E.G."/>
        </authorList>
    </citation>
    <scope>NUCLEOTIDE SEQUENCE [LARGE SCALE GENOMIC DNA]</scope>
    <source>
        <strain evidence="3 4">MSK.1.17</strain>
    </source>
</reference>
<dbReference type="AlphaFoldDB" id="A0AAW5BRZ3"/>
<evidence type="ECO:0000256" key="1">
    <source>
        <dbReference type="SAM" id="Phobius"/>
    </source>
</evidence>
<evidence type="ECO:0000313" key="3">
    <source>
        <dbReference type="EMBL" id="NSJ49387.1"/>
    </source>
</evidence>
<feature type="transmembrane region" description="Helical" evidence="1">
    <location>
        <begin position="128"/>
        <end position="157"/>
    </location>
</feature>
<feature type="transmembrane region" description="Helical" evidence="1">
    <location>
        <begin position="215"/>
        <end position="236"/>
    </location>
</feature>
<evidence type="ECO:0000313" key="4">
    <source>
        <dbReference type="Proteomes" id="UP000669239"/>
    </source>
</evidence>
<reference evidence="2" key="3">
    <citation type="submission" date="2022-01" db="EMBL/GenBank/DDBJ databases">
        <title>Collection of gut derived symbiotic bacterial strains cultured from healthy donors.</title>
        <authorList>
            <person name="Lin H."/>
            <person name="Kohout C."/>
            <person name="Waligurski E."/>
            <person name="Pamer E.G."/>
        </authorList>
    </citation>
    <scope>NUCLEOTIDE SEQUENCE</scope>
    <source>
        <strain evidence="2">DFI.6.55</strain>
    </source>
</reference>